<keyword evidence="7 10" id="KW-0573">Peptidoglycan synthesis</keyword>
<dbReference type="RefSeq" id="WP_115029652.1">
    <property type="nucleotide sequence ID" value="NZ_UFYA01000001.1"/>
</dbReference>
<dbReference type="PANTHER" id="PTHR43024">
    <property type="entry name" value="UDP-N-ACETYLMURAMOYL-TRIPEPTIDE--D-ALANYL-D-ALANINE LIGASE"/>
    <property type="match status" value="1"/>
</dbReference>
<dbReference type="GO" id="GO:0005737">
    <property type="term" value="C:cytoplasm"/>
    <property type="evidence" value="ECO:0007669"/>
    <property type="project" value="UniProtKB-SubCell"/>
</dbReference>
<name>A0AA46BM25_9MICO</name>
<evidence type="ECO:0000259" key="13">
    <source>
        <dbReference type="Pfam" id="PF08245"/>
    </source>
</evidence>
<dbReference type="InterPro" id="IPR005863">
    <property type="entry name" value="UDP-N-AcMur_synth"/>
</dbReference>
<evidence type="ECO:0000256" key="5">
    <source>
        <dbReference type="ARBA" id="ARBA00022840"/>
    </source>
</evidence>
<dbReference type="InterPro" id="IPR035911">
    <property type="entry name" value="MurE/MurF_N"/>
</dbReference>
<dbReference type="Gene3D" id="3.40.1390.10">
    <property type="entry name" value="MurE/MurF, N-terminal domain"/>
    <property type="match status" value="1"/>
</dbReference>
<evidence type="ECO:0000313" key="15">
    <source>
        <dbReference type="Proteomes" id="UP000254118"/>
    </source>
</evidence>
<keyword evidence="5 10" id="KW-0067">ATP-binding</keyword>
<keyword evidence="1 10" id="KW-0963">Cytoplasm</keyword>
<dbReference type="InterPro" id="IPR004101">
    <property type="entry name" value="Mur_ligase_C"/>
</dbReference>
<protein>
    <recommendedName>
        <fullName evidence="10 11">UDP-N-acetylmuramoyl-tripeptide--D-alanyl-D-alanine ligase</fullName>
        <ecNumber evidence="10 11">6.3.2.10</ecNumber>
    </recommendedName>
    <alternativeName>
        <fullName evidence="10">D-alanyl-D-alanine-adding enzyme</fullName>
    </alternativeName>
</protein>
<evidence type="ECO:0000256" key="6">
    <source>
        <dbReference type="ARBA" id="ARBA00022960"/>
    </source>
</evidence>
<gene>
    <name evidence="10 14" type="primary">murF</name>
    <name evidence="14" type="ORF">NCTC7915_00536</name>
</gene>
<evidence type="ECO:0000313" key="14">
    <source>
        <dbReference type="EMBL" id="STD06027.1"/>
    </source>
</evidence>
<dbReference type="EMBL" id="UFYA01000001">
    <property type="protein sequence ID" value="STD06027.1"/>
    <property type="molecule type" value="Genomic_DNA"/>
</dbReference>
<dbReference type="GO" id="GO:0008360">
    <property type="term" value="P:regulation of cell shape"/>
    <property type="evidence" value="ECO:0007669"/>
    <property type="project" value="UniProtKB-KW"/>
</dbReference>
<dbReference type="Proteomes" id="UP000254118">
    <property type="component" value="Unassembled WGS sequence"/>
</dbReference>
<comment type="subcellular location">
    <subcellularLocation>
        <location evidence="10 11">Cytoplasm</location>
    </subcellularLocation>
</comment>
<dbReference type="Gene3D" id="3.90.190.20">
    <property type="entry name" value="Mur ligase, C-terminal domain"/>
    <property type="match status" value="1"/>
</dbReference>
<evidence type="ECO:0000256" key="4">
    <source>
        <dbReference type="ARBA" id="ARBA00022741"/>
    </source>
</evidence>
<proteinExistence type="inferred from homology"/>
<evidence type="ECO:0000256" key="9">
    <source>
        <dbReference type="ARBA" id="ARBA00023316"/>
    </source>
</evidence>
<dbReference type="EC" id="6.3.2.10" evidence="10 11"/>
<dbReference type="GO" id="GO:0005524">
    <property type="term" value="F:ATP binding"/>
    <property type="evidence" value="ECO:0007669"/>
    <property type="project" value="UniProtKB-UniRule"/>
</dbReference>
<evidence type="ECO:0000256" key="3">
    <source>
        <dbReference type="ARBA" id="ARBA00022618"/>
    </source>
</evidence>
<dbReference type="NCBIfam" id="TIGR01143">
    <property type="entry name" value="murF"/>
    <property type="match status" value="1"/>
</dbReference>
<keyword evidence="4 10" id="KW-0547">Nucleotide-binding</keyword>
<keyword evidence="2 10" id="KW-0436">Ligase</keyword>
<dbReference type="InterPro" id="IPR036565">
    <property type="entry name" value="Mur-like_cat_sf"/>
</dbReference>
<dbReference type="GO" id="GO:0047480">
    <property type="term" value="F:UDP-N-acetylmuramoyl-tripeptide-D-alanyl-D-alanine ligase activity"/>
    <property type="evidence" value="ECO:0007669"/>
    <property type="project" value="UniProtKB-UniRule"/>
</dbReference>
<dbReference type="SUPFAM" id="SSF53623">
    <property type="entry name" value="MurD-like peptide ligases, catalytic domain"/>
    <property type="match status" value="1"/>
</dbReference>
<evidence type="ECO:0000259" key="12">
    <source>
        <dbReference type="Pfam" id="PF02875"/>
    </source>
</evidence>
<organism evidence="14 15">
    <name type="scientific">Dermatophilus congolensis</name>
    <dbReference type="NCBI Taxonomy" id="1863"/>
    <lineage>
        <taxon>Bacteria</taxon>
        <taxon>Bacillati</taxon>
        <taxon>Actinomycetota</taxon>
        <taxon>Actinomycetes</taxon>
        <taxon>Micrococcales</taxon>
        <taxon>Dermatophilaceae</taxon>
        <taxon>Dermatophilus</taxon>
    </lineage>
</organism>
<dbReference type="SUPFAM" id="SSF63418">
    <property type="entry name" value="MurE/MurF N-terminal domain"/>
    <property type="match status" value="1"/>
</dbReference>
<accession>A0AA46BM25</accession>
<dbReference type="InterPro" id="IPR051046">
    <property type="entry name" value="MurCDEF_CellWall_CoF430Synth"/>
</dbReference>
<comment type="catalytic activity">
    <reaction evidence="10 11">
        <text>D-alanyl-D-alanine + UDP-N-acetyl-alpha-D-muramoyl-L-alanyl-gamma-D-glutamyl-meso-2,6-diaminopimelate + ATP = UDP-N-acetyl-alpha-D-muramoyl-L-alanyl-gamma-D-glutamyl-meso-2,6-diaminopimeloyl-D-alanyl-D-alanine + ADP + phosphate + H(+)</text>
        <dbReference type="Rhea" id="RHEA:28374"/>
        <dbReference type="ChEBI" id="CHEBI:15378"/>
        <dbReference type="ChEBI" id="CHEBI:30616"/>
        <dbReference type="ChEBI" id="CHEBI:43474"/>
        <dbReference type="ChEBI" id="CHEBI:57822"/>
        <dbReference type="ChEBI" id="CHEBI:61386"/>
        <dbReference type="ChEBI" id="CHEBI:83905"/>
        <dbReference type="ChEBI" id="CHEBI:456216"/>
        <dbReference type="EC" id="6.3.2.10"/>
    </reaction>
</comment>
<evidence type="ECO:0000256" key="1">
    <source>
        <dbReference type="ARBA" id="ARBA00022490"/>
    </source>
</evidence>
<evidence type="ECO:0000256" key="10">
    <source>
        <dbReference type="HAMAP-Rule" id="MF_02019"/>
    </source>
</evidence>
<dbReference type="GO" id="GO:0051301">
    <property type="term" value="P:cell division"/>
    <property type="evidence" value="ECO:0007669"/>
    <property type="project" value="UniProtKB-KW"/>
</dbReference>
<comment type="similarity">
    <text evidence="10">Belongs to the MurCDEF family. MurF subfamily.</text>
</comment>
<feature type="binding site" evidence="10">
    <location>
        <begin position="114"/>
        <end position="120"/>
    </location>
    <ligand>
        <name>ATP</name>
        <dbReference type="ChEBI" id="CHEBI:30616"/>
    </ligand>
</feature>
<reference evidence="14 15" key="1">
    <citation type="submission" date="2018-06" db="EMBL/GenBank/DDBJ databases">
        <authorList>
            <consortium name="Pathogen Informatics"/>
            <person name="Doyle S."/>
        </authorList>
    </citation>
    <scope>NUCLEOTIDE SEQUENCE [LARGE SCALE GENOMIC DNA]</scope>
    <source>
        <strain evidence="14 15">NCTC7915</strain>
    </source>
</reference>
<keyword evidence="8 10" id="KW-0131">Cell cycle</keyword>
<feature type="domain" description="Mur ligase C-terminal" evidence="12">
    <location>
        <begin position="323"/>
        <end position="457"/>
    </location>
</feature>
<comment type="caution">
    <text evidence="14">The sequence shown here is derived from an EMBL/GenBank/DDBJ whole genome shotgun (WGS) entry which is preliminary data.</text>
</comment>
<evidence type="ECO:0000256" key="7">
    <source>
        <dbReference type="ARBA" id="ARBA00022984"/>
    </source>
</evidence>
<dbReference type="SUPFAM" id="SSF53244">
    <property type="entry name" value="MurD-like peptide ligases, peptide-binding domain"/>
    <property type="match status" value="1"/>
</dbReference>
<keyword evidence="9 10" id="KW-0961">Cell wall biogenesis/degradation</keyword>
<dbReference type="Pfam" id="PF08245">
    <property type="entry name" value="Mur_ligase_M"/>
    <property type="match status" value="1"/>
</dbReference>
<evidence type="ECO:0000256" key="2">
    <source>
        <dbReference type="ARBA" id="ARBA00022598"/>
    </source>
</evidence>
<evidence type="ECO:0000256" key="8">
    <source>
        <dbReference type="ARBA" id="ARBA00023306"/>
    </source>
</evidence>
<comment type="pathway">
    <text evidence="10 11">Cell wall biogenesis; peptidoglycan biosynthesis.</text>
</comment>
<dbReference type="AlphaFoldDB" id="A0AA46BM25"/>
<dbReference type="Gene3D" id="3.40.1190.10">
    <property type="entry name" value="Mur-like, catalytic domain"/>
    <property type="match status" value="1"/>
</dbReference>
<dbReference type="GO" id="GO:0071555">
    <property type="term" value="P:cell wall organization"/>
    <property type="evidence" value="ECO:0007669"/>
    <property type="project" value="UniProtKB-KW"/>
</dbReference>
<keyword evidence="3 10" id="KW-0132">Cell division</keyword>
<dbReference type="GO" id="GO:0009252">
    <property type="term" value="P:peptidoglycan biosynthetic process"/>
    <property type="evidence" value="ECO:0007669"/>
    <property type="project" value="UniProtKB-UniRule"/>
</dbReference>
<dbReference type="HAMAP" id="MF_02019">
    <property type="entry name" value="MurF"/>
    <property type="match status" value="1"/>
</dbReference>
<sequence>MIPLTLGKIACITSGRLSSPEAADILVKGAVVTDSRAAEEGSLYIARIGEHADGHAYAASAADNGAVAALVTTPIEDLPYVQVDDVQDAFAALASFLIETQEATGELTVIGVTGSSGKTTTKDLIAHVLSFQANTVANVGSLNSEVGVPLTVCRITPQTRYLVLEMGARGIGHVNYLTTMTHPSVGVVLNVGSAHIGEFGSREAIARAKSELPMSLPKGGLAVLNADDELVSAMSVADQASTIHFGTSEGSDIRASHIVVGEDGCPSFTLTIDEESIHVDLGLMGDHQVWNALAAAAVATWAGMDLSELKTALETARPASRYRMERHDRPDGVTVINDAYNANPESMSSAIRTLSVMAGQGETRRRTYAVLGAMFELGDEEEAEHRAVGQLAASLGIDEIVAVGERPGVEAYVDGANSEILPGSPNLHIQHVATVEAALEKLESMLQNGDLVLVKSSHGAGLWRLGEDLVRGGGNA</sequence>
<dbReference type="Pfam" id="PF02875">
    <property type="entry name" value="Mur_ligase_C"/>
    <property type="match status" value="1"/>
</dbReference>
<dbReference type="PANTHER" id="PTHR43024:SF1">
    <property type="entry name" value="UDP-N-ACETYLMURAMOYL-TRIPEPTIDE--D-ALANYL-D-ALANINE LIGASE"/>
    <property type="match status" value="1"/>
</dbReference>
<keyword evidence="6 10" id="KW-0133">Cell shape</keyword>
<comment type="function">
    <text evidence="10 11">Involved in cell wall formation. Catalyzes the final step in the synthesis of UDP-N-acetylmuramoyl-pentapeptide, the precursor of murein.</text>
</comment>
<feature type="domain" description="Mur ligase central" evidence="13">
    <location>
        <begin position="112"/>
        <end position="299"/>
    </location>
</feature>
<evidence type="ECO:0000256" key="11">
    <source>
        <dbReference type="RuleBase" id="RU004136"/>
    </source>
</evidence>
<dbReference type="InterPro" id="IPR013221">
    <property type="entry name" value="Mur_ligase_cen"/>
</dbReference>
<dbReference type="InterPro" id="IPR036615">
    <property type="entry name" value="Mur_ligase_C_dom_sf"/>
</dbReference>